<organism evidence="2 3">
    <name type="scientific">Rathayibacter oskolensis</name>
    <dbReference type="NCBI Taxonomy" id="1891671"/>
    <lineage>
        <taxon>Bacteria</taxon>
        <taxon>Bacillati</taxon>
        <taxon>Actinomycetota</taxon>
        <taxon>Actinomycetes</taxon>
        <taxon>Micrococcales</taxon>
        <taxon>Microbacteriaceae</taxon>
        <taxon>Rathayibacter</taxon>
    </lineage>
</organism>
<dbReference type="InterPro" id="IPR058712">
    <property type="entry name" value="SRA_ScoMcrA"/>
</dbReference>
<dbReference type="Pfam" id="PF26348">
    <property type="entry name" value="SRA_ScoMcrA"/>
    <property type="match status" value="1"/>
</dbReference>
<dbReference type="EMBL" id="FXBM01000002">
    <property type="protein sequence ID" value="SMH44570.1"/>
    <property type="molecule type" value="Genomic_DNA"/>
</dbReference>
<feature type="domain" description="ScoMcrA-like SRA" evidence="1">
    <location>
        <begin position="69"/>
        <end position="201"/>
    </location>
</feature>
<gene>
    <name evidence="2" type="ORF">SAMN06295885_2392</name>
</gene>
<keyword evidence="3" id="KW-1185">Reference proteome</keyword>
<reference evidence="3" key="1">
    <citation type="submission" date="2017-04" db="EMBL/GenBank/DDBJ databases">
        <authorList>
            <person name="Varghese N."/>
            <person name="Submissions S."/>
        </authorList>
    </citation>
    <scope>NUCLEOTIDE SEQUENCE [LARGE SCALE GENOMIC DNA]</scope>
    <source>
        <strain evidence="3">VKM Ac-2121</strain>
    </source>
</reference>
<proteinExistence type="predicted"/>
<evidence type="ECO:0000259" key="1">
    <source>
        <dbReference type="Pfam" id="PF26348"/>
    </source>
</evidence>
<evidence type="ECO:0000313" key="2">
    <source>
        <dbReference type="EMBL" id="SMH44570.1"/>
    </source>
</evidence>
<dbReference type="Proteomes" id="UP000193711">
    <property type="component" value="Unassembled WGS sequence"/>
</dbReference>
<dbReference type="STRING" id="1891671.SAMN06295885_2392"/>
<evidence type="ECO:0000313" key="3">
    <source>
        <dbReference type="Proteomes" id="UP000193711"/>
    </source>
</evidence>
<protein>
    <recommendedName>
        <fullName evidence="1">ScoMcrA-like SRA domain-containing protein</fullName>
    </recommendedName>
</protein>
<dbReference type="AlphaFoldDB" id="A0A1X7P316"/>
<dbReference type="OrthoDB" id="4939521at2"/>
<dbReference type="RefSeq" id="WP_129588015.1">
    <property type="nucleotide sequence ID" value="NZ_FXBM01000002.1"/>
</dbReference>
<accession>A0A1X7P316</accession>
<sequence>MPVLTVEDLTLELNISRADAFERFFDFFGASELREEWSFSKGAYSEFAARNPVPPQSPRRFDLVVGATVRRASLLRAFGGRSQRGITVSSSASDIFAFTNPAEGASYGYDQHEGPRPDGSYAYTGEGPEGDQEFTHGNRLLRDAEDLGQTIRLFYAKGPRVTYLGAFTNGDPKYQYETISAGDKKPRQALIFNLVPVDADVSSLAIIPATGGEGVRRYKWVEPESSDAFYATTGEAGEVRSITRTEFLLQADFGAWLERSGTPPERIGLNVGVGFVSPDFYVPATTWIVEAKKSTARPFVRMAIGQVLDYANLARRNQLPAIPMILLPSRPEADLIELISSLGILLAVRSEDGFAVVDSPA</sequence>
<name>A0A1X7P316_9MICO</name>